<evidence type="ECO:0000313" key="3">
    <source>
        <dbReference type="Proteomes" id="UP000059680"/>
    </source>
</evidence>
<reference evidence="2 3" key="2">
    <citation type="journal article" date="2013" name="Plant Cell Physiol.">
        <title>Rice Annotation Project Database (RAP-DB): an integrative and interactive database for rice genomics.</title>
        <authorList>
            <person name="Sakai H."/>
            <person name="Lee S.S."/>
            <person name="Tanaka T."/>
            <person name="Numa H."/>
            <person name="Kim J."/>
            <person name="Kawahara Y."/>
            <person name="Wakimoto H."/>
            <person name="Yang C.C."/>
            <person name="Iwamoto M."/>
            <person name="Abe T."/>
            <person name="Yamada Y."/>
            <person name="Muto A."/>
            <person name="Inokuchi H."/>
            <person name="Ikemura T."/>
            <person name="Matsumoto T."/>
            <person name="Sasaki T."/>
            <person name="Itoh T."/>
        </authorList>
    </citation>
    <scope>NUCLEOTIDE SEQUENCE [LARGE SCALE GENOMIC DNA]</scope>
    <source>
        <strain evidence="3">cv. Nipponbare</strain>
    </source>
</reference>
<protein>
    <submittedName>
        <fullName evidence="2">Os03g0791125 protein</fullName>
    </submittedName>
</protein>
<dbReference type="PaxDb" id="39947-A0A0P0W4K6"/>
<reference evidence="2 3" key="3">
    <citation type="journal article" date="2013" name="Rice">
        <title>Improvement of the Oryza sativa Nipponbare reference genome using next generation sequence and optical map data.</title>
        <authorList>
            <person name="Kawahara Y."/>
            <person name="de la Bastide M."/>
            <person name="Hamilton J.P."/>
            <person name="Kanamori H."/>
            <person name="McCombie W.R."/>
            <person name="Ouyang S."/>
            <person name="Schwartz D.C."/>
            <person name="Tanaka T."/>
            <person name="Wu J."/>
            <person name="Zhou S."/>
            <person name="Childs K.L."/>
            <person name="Davidson R.M."/>
            <person name="Lin H."/>
            <person name="Quesada-Ocampo L."/>
            <person name="Vaillancourt B."/>
            <person name="Sakai H."/>
            <person name="Lee S.S."/>
            <person name="Kim J."/>
            <person name="Numa H."/>
            <person name="Itoh T."/>
            <person name="Buell C.R."/>
            <person name="Matsumoto T."/>
        </authorList>
    </citation>
    <scope>NUCLEOTIDE SEQUENCE [LARGE SCALE GENOMIC DNA]</scope>
    <source>
        <strain evidence="3">cv. Nipponbare</strain>
    </source>
</reference>
<feature type="region of interest" description="Disordered" evidence="1">
    <location>
        <begin position="98"/>
        <end position="124"/>
    </location>
</feature>
<dbReference type="Proteomes" id="UP000059680">
    <property type="component" value="Chromosome 3"/>
</dbReference>
<dbReference type="AlphaFoldDB" id="A0A0P0W4K6"/>
<reference evidence="3" key="1">
    <citation type="journal article" date="2005" name="Nature">
        <title>The map-based sequence of the rice genome.</title>
        <authorList>
            <consortium name="International rice genome sequencing project (IRGSP)"/>
            <person name="Matsumoto T."/>
            <person name="Wu J."/>
            <person name="Kanamori H."/>
            <person name="Katayose Y."/>
            <person name="Fujisawa M."/>
            <person name="Namiki N."/>
            <person name="Mizuno H."/>
            <person name="Yamamoto K."/>
            <person name="Antonio B.A."/>
            <person name="Baba T."/>
            <person name="Sakata K."/>
            <person name="Nagamura Y."/>
            <person name="Aoki H."/>
            <person name="Arikawa K."/>
            <person name="Arita K."/>
            <person name="Bito T."/>
            <person name="Chiden Y."/>
            <person name="Fujitsuka N."/>
            <person name="Fukunaka R."/>
            <person name="Hamada M."/>
            <person name="Harada C."/>
            <person name="Hayashi A."/>
            <person name="Hijishita S."/>
            <person name="Honda M."/>
            <person name="Hosokawa S."/>
            <person name="Ichikawa Y."/>
            <person name="Idonuma A."/>
            <person name="Iijima M."/>
            <person name="Ikeda M."/>
            <person name="Ikeno M."/>
            <person name="Ito K."/>
            <person name="Ito S."/>
            <person name="Ito T."/>
            <person name="Ito Y."/>
            <person name="Ito Y."/>
            <person name="Iwabuchi A."/>
            <person name="Kamiya K."/>
            <person name="Karasawa W."/>
            <person name="Kurita K."/>
            <person name="Katagiri S."/>
            <person name="Kikuta A."/>
            <person name="Kobayashi H."/>
            <person name="Kobayashi N."/>
            <person name="Machita K."/>
            <person name="Maehara T."/>
            <person name="Masukawa M."/>
            <person name="Mizubayashi T."/>
            <person name="Mukai Y."/>
            <person name="Nagasaki H."/>
            <person name="Nagata Y."/>
            <person name="Naito S."/>
            <person name="Nakashima M."/>
            <person name="Nakama Y."/>
            <person name="Nakamichi Y."/>
            <person name="Nakamura M."/>
            <person name="Meguro A."/>
            <person name="Negishi M."/>
            <person name="Ohta I."/>
            <person name="Ohta T."/>
            <person name="Okamoto M."/>
            <person name="Ono N."/>
            <person name="Saji S."/>
            <person name="Sakaguchi M."/>
            <person name="Sakai K."/>
            <person name="Shibata M."/>
            <person name="Shimokawa T."/>
            <person name="Song J."/>
            <person name="Takazaki Y."/>
            <person name="Terasawa K."/>
            <person name="Tsugane M."/>
            <person name="Tsuji K."/>
            <person name="Ueda S."/>
            <person name="Waki K."/>
            <person name="Yamagata H."/>
            <person name="Yamamoto M."/>
            <person name="Yamamoto S."/>
            <person name="Yamane H."/>
            <person name="Yoshiki S."/>
            <person name="Yoshihara R."/>
            <person name="Yukawa K."/>
            <person name="Zhong H."/>
            <person name="Yano M."/>
            <person name="Yuan Q."/>
            <person name="Ouyang S."/>
            <person name="Liu J."/>
            <person name="Jones K.M."/>
            <person name="Gansberger K."/>
            <person name="Moffat K."/>
            <person name="Hill J."/>
            <person name="Bera J."/>
            <person name="Fadrosh D."/>
            <person name="Jin S."/>
            <person name="Johri S."/>
            <person name="Kim M."/>
            <person name="Overton L."/>
            <person name="Reardon M."/>
            <person name="Tsitrin T."/>
            <person name="Vuong H."/>
            <person name="Weaver B."/>
            <person name="Ciecko A."/>
            <person name="Tallon L."/>
            <person name="Jackson J."/>
            <person name="Pai G."/>
            <person name="Aken S.V."/>
            <person name="Utterback T."/>
            <person name="Reidmuller S."/>
            <person name="Feldblyum T."/>
            <person name="Hsiao J."/>
            <person name="Zismann V."/>
            <person name="Iobst S."/>
            <person name="de Vazeille A.R."/>
            <person name="Buell C.R."/>
            <person name="Ying K."/>
            <person name="Li Y."/>
            <person name="Lu T."/>
            <person name="Huang Y."/>
            <person name="Zhao Q."/>
            <person name="Feng Q."/>
            <person name="Zhang L."/>
            <person name="Zhu J."/>
            <person name="Weng Q."/>
            <person name="Mu J."/>
            <person name="Lu Y."/>
            <person name="Fan D."/>
            <person name="Liu Y."/>
            <person name="Guan J."/>
            <person name="Zhang Y."/>
            <person name="Yu S."/>
            <person name="Liu X."/>
            <person name="Zhang Y."/>
            <person name="Hong G."/>
            <person name="Han B."/>
            <person name="Choisne N."/>
            <person name="Demange N."/>
            <person name="Orjeda G."/>
            <person name="Samain S."/>
            <person name="Cattolico L."/>
            <person name="Pelletier E."/>
            <person name="Couloux A."/>
            <person name="Segurens B."/>
            <person name="Wincker P."/>
            <person name="D'Hont A."/>
            <person name="Scarpelli C."/>
            <person name="Weissenbach J."/>
            <person name="Salanoubat M."/>
            <person name="Quetier F."/>
            <person name="Yu Y."/>
            <person name="Kim H.R."/>
            <person name="Rambo T."/>
            <person name="Currie J."/>
            <person name="Collura K."/>
            <person name="Luo M."/>
            <person name="Yang T."/>
            <person name="Ammiraju J.S.S."/>
            <person name="Engler F."/>
            <person name="Soderlund C."/>
            <person name="Wing R.A."/>
            <person name="Palmer L.E."/>
            <person name="de la Bastide M."/>
            <person name="Spiegel L."/>
            <person name="Nascimento L."/>
            <person name="Zutavern T."/>
            <person name="O'Shaughnessy A."/>
            <person name="Dike S."/>
            <person name="Dedhia N."/>
            <person name="Preston R."/>
            <person name="Balija V."/>
            <person name="McCombie W.R."/>
            <person name="Chow T."/>
            <person name="Chen H."/>
            <person name="Chung M."/>
            <person name="Chen C."/>
            <person name="Shaw J."/>
            <person name="Wu H."/>
            <person name="Hsiao K."/>
            <person name="Chao Y."/>
            <person name="Chu M."/>
            <person name="Cheng C."/>
            <person name="Hour A."/>
            <person name="Lee P."/>
            <person name="Lin S."/>
            <person name="Lin Y."/>
            <person name="Liou J."/>
            <person name="Liu S."/>
            <person name="Hsing Y."/>
            <person name="Raghuvanshi S."/>
            <person name="Mohanty A."/>
            <person name="Bharti A.K."/>
            <person name="Gaur A."/>
            <person name="Gupta V."/>
            <person name="Kumar D."/>
            <person name="Ravi V."/>
            <person name="Vij S."/>
            <person name="Kapur A."/>
            <person name="Khurana P."/>
            <person name="Khurana P."/>
            <person name="Khurana J.P."/>
            <person name="Tyagi A.K."/>
            <person name="Gaikwad K."/>
            <person name="Singh A."/>
            <person name="Dalal V."/>
            <person name="Srivastava S."/>
            <person name="Dixit A."/>
            <person name="Pal A.K."/>
            <person name="Ghazi I.A."/>
            <person name="Yadav M."/>
            <person name="Pandit A."/>
            <person name="Bhargava A."/>
            <person name="Sureshbabu K."/>
            <person name="Batra K."/>
            <person name="Sharma T.R."/>
            <person name="Mohapatra T."/>
            <person name="Singh N.K."/>
            <person name="Messing J."/>
            <person name="Nelson A.B."/>
            <person name="Fuks G."/>
            <person name="Kavchok S."/>
            <person name="Keizer G."/>
            <person name="Linton E."/>
            <person name="Llaca V."/>
            <person name="Song R."/>
            <person name="Tanyolac B."/>
            <person name="Young S."/>
            <person name="Ho-Il K."/>
            <person name="Hahn J.H."/>
            <person name="Sangsakoo G."/>
            <person name="Vanavichit A."/>
            <person name="de Mattos Luiz.A.T."/>
            <person name="Zimmer P.D."/>
            <person name="Malone G."/>
            <person name="Dellagostin O."/>
            <person name="de Oliveira A.C."/>
            <person name="Bevan M."/>
            <person name="Bancroft I."/>
            <person name="Minx P."/>
            <person name="Cordum H."/>
            <person name="Wilson R."/>
            <person name="Cheng Z."/>
            <person name="Jin W."/>
            <person name="Jiang J."/>
            <person name="Leong S.A."/>
            <person name="Iwama H."/>
            <person name="Gojobori T."/>
            <person name="Itoh T."/>
            <person name="Niimura Y."/>
            <person name="Fujii Y."/>
            <person name="Habara T."/>
            <person name="Sakai H."/>
            <person name="Sato Y."/>
            <person name="Wilson G."/>
            <person name="Kumar K."/>
            <person name="McCouch S."/>
            <person name="Juretic N."/>
            <person name="Hoen D."/>
            <person name="Wright S."/>
            <person name="Bruskiewich R."/>
            <person name="Bureau T."/>
            <person name="Miyao A."/>
            <person name="Hirochika H."/>
            <person name="Nishikawa T."/>
            <person name="Kadowaki K."/>
            <person name="Sugiura M."/>
            <person name="Burr B."/>
            <person name="Sasaki T."/>
        </authorList>
    </citation>
    <scope>NUCLEOTIDE SEQUENCE [LARGE SCALE GENOMIC DNA]</scope>
    <source>
        <strain evidence="3">cv. Nipponbare</strain>
    </source>
</reference>
<accession>A0A0P0W4K6</accession>
<organism evidence="2 3">
    <name type="scientific">Oryza sativa subsp. japonica</name>
    <name type="common">Rice</name>
    <dbReference type="NCBI Taxonomy" id="39947"/>
    <lineage>
        <taxon>Eukaryota</taxon>
        <taxon>Viridiplantae</taxon>
        <taxon>Streptophyta</taxon>
        <taxon>Embryophyta</taxon>
        <taxon>Tracheophyta</taxon>
        <taxon>Spermatophyta</taxon>
        <taxon>Magnoliopsida</taxon>
        <taxon>Liliopsida</taxon>
        <taxon>Poales</taxon>
        <taxon>Poaceae</taxon>
        <taxon>BOP clade</taxon>
        <taxon>Oryzoideae</taxon>
        <taxon>Oryzeae</taxon>
        <taxon>Oryzinae</taxon>
        <taxon>Oryza</taxon>
        <taxon>Oryza sativa</taxon>
    </lineage>
</organism>
<evidence type="ECO:0000313" key="2">
    <source>
        <dbReference type="EMBL" id="BAS86783.1"/>
    </source>
</evidence>
<feature type="compositionally biased region" description="Polar residues" evidence="1">
    <location>
        <begin position="112"/>
        <end position="124"/>
    </location>
</feature>
<keyword evidence="3" id="KW-1185">Reference proteome</keyword>
<dbReference type="EMBL" id="AP014959">
    <property type="protein sequence ID" value="BAS86783.1"/>
    <property type="molecule type" value="Genomic_DNA"/>
</dbReference>
<sequence>MAALVCCRCHGRPCPSRPLSSPPSLMVTPFVRRATTSYILHGHCPRPPRRRPHLQRLLPLLPSSTALALIRGGHPCRTCLSGRYHRSRTLGRRCVPFLSPDRPHPTRLPPSHASTGLPSSSTPATAVTCVRQTAITVYPHRLRKEEKNT</sequence>
<gene>
    <name evidence="2" type="ordered locus">Os03g0791125</name>
    <name evidence="2" type="ORF">OSNPB_030791125</name>
</gene>
<dbReference type="InParanoid" id="A0A0P0W4K6"/>
<evidence type="ECO:0000256" key="1">
    <source>
        <dbReference type="SAM" id="MobiDB-lite"/>
    </source>
</evidence>
<name>A0A0P0W4K6_ORYSJ</name>
<proteinExistence type="predicted"/>